<dbReference type="PANTHER" id="PTHR42881:SF2">
    <property type="entry name" value="PROLYL ENDOPEPTIDASE"/>
    <property type="match status" value="1"/>
</dbReference>
<sequence length="3740" mass="402447">MANACGVDFGTSNSTVGLVRPGQPVMLGLEDGKTTLPSVVFFNADEEEVKFGRAALADYLAGYEGRLMRSLKSLLGTSLIDGQTEVGGRALPFRLLLAQFIGELKQRAERAAGRQFNSAVFGRPVHFIDDSAANDQLAEDTLAEIARSVGFTDIAFQFEPIAAAFDYESQIDREELVLIADIGGGTSDFSLVRLSPDRAKKAERRDDILANGGPPAQRQRSAVELFLQPGHLAHHQPGVYQEDVDPAGRSAARLGRAGKAGAPAAPDRRPRRPLAGHEGGRRQDRAVRRRAPLARARPFVTAGHPGARPCPVRRRHQPPGGLGGKHGPEPAARRRGRAGRRRYGILHGRLQRRAHAARAHRRAGARRAQGRRRPVRQHRRRPGAGCGAQVRLTHSVPKETHARPTHRDARLRDHRPVARHGRPHYRSGGAAHRGRRGRRALRVAGQLQRAHPRVHHGPDRHHPGHGRRGAARAPRGAGAAGLYRQRCAVGPQRQLRREIPGGRGGAPQPDGPPPVAGVLAQAVAPGVSQPVQLQAGAVVRAAGHPLQRRGPPGRGRCGSGGERADPYRPPPAQHVQPGGRRSRLAGVGQQAGGRQGPSISAETANRRVTGFPQPASTANRPRLLGQRWLRHVSLVPRRGRAGRSLRPVQPRPALQGGARRGPRRPPGVPVDAPGRAAGPGVRPESPGRHVLRRARRLVQRQGSGALVPLRGPPGRRLRPAKPGAHVQKGARRAAQRSHRAGVVLPGVGTGRGQRPGPAGRGLRPWRGRAPQLSAGAGVAAQGGAAEQRGRPAPSRAHVQERPRRAAQRPAGAGVAAAGGGAGPAGGATAGGRGVRRGAGRAGRSAARVCLAAARCRAGGCGRPVQPGHHAGQRQGRRARRGTGVHLVLPRRADGPRAGAIQPGRHVRARPRRGAQRCAGAHVVPGGGRAGGGQRPVQRGRDVRQRPGRAAQRRARGGLVPARGRAGRCQRPEQPGRDVCQRPRRGARPAARRAVVRHGRQPGPCAGPHQPRQPGGAAPDGARRRHRRGRAGPGRGRQAAARYRDLHRARRRRAGGQKPWRRRDRAERAEVPAAGHRDPDRRPDQLPQQRQGAPPHLFVFAGAQVRPETVFGPGRHAAGVRQGRHRGPRLQHPRQDAGVRENCRHPVLCQDRRRGRGPHRAAGRRQPGKPYRHHLPAVDRGGAGRGPAGDPARHRQQCAAVDQRRADQRRQGVRPPARAECAEPALRRAAAGARHGVPGRHRQQRGGRPRDHRVGAGQQRAPHQGVDDHPDRQRPPDQRVHQSRPGRRSRQDGGRPAGRGRSGGRRQRHRHRRTAAISGGGHAHQGADHHRLDRHDVPDRPPAGRRNARGDVAARHHRHARPGRALAAGRLHLRGTVGAGRGGSAAGVANHAGGRARGQAGAVRPRSGNQPLQRAPAAHRRGPGPDGRRRAGPLHRRGHGRIPAPGALADFAHRVRHRHFHRHHRDHRQAHRPADQHPGRDGPPPGAGRLQGRDRHQPGGRNRRAGQRLRGHARRDRQARTGNPPAGVLGHADQPAQPRAVRAAAQRCAGGRAQARGGRVRADDGPGPLQARQRRHGPEFWRCAAAPGGRPPAAAAGQPAAVVGPGGAPGRRRICRAAARVRHRGGAAHGRRNPAHAGGAAVAGRPDGRHRRRPRHCRLSGPWRRRRIAAQHGRGGDVRGQVAQRRRRSVRRRDGQIERQEPVAADGAAQRHRAQRVPPVRPAQDHARHGRGGGHGVAGALGAPGAGQCVPGRVHPVCRADRLYPPAHALGDGKIGGAVPAAGRARPSFESVGQPVHARPAGPGPAHHARAVIEHGRRSVDRRFRHRLLVARVSETAARQRTQDRQVVRAEHGERRGRHQDRALHHRPRPQHGPARGGRGHRERSRVAPAGGTGLRPGAGLFHEPPDPWRPAGGMAGEMARADRHRRGRRRCGRPRLFQIKVSRRAKLTDHNATTTDLISLSHADPSCRHGANLRRQLARHRLPRHPHRGPAGHLPRQHDCRPLPLAGRRQQRGHGSLGPDPEPAHARLPGADSGPGGDQGAFDQAVELRALQRAVQGRRALFLQPQRRPAKPVGALHHEDAGRHAAPAARSEHARCRRHRGAGRTGRQPERQVPGVQHGRLGLGLERDPRARHRHGPRRGRPHQVGQVFTHGVAARRLRLLLQPLRRAHRGWQAGRRQLLPEAVLPQAGHRAKRGRAGVRPPRQQGLGLLGRGDGRRPVPGDHRVAGHREQEPRVLQGLEAEGRQAQCAARAHRGHRRAQACRTELEADRARERQHAGLGLAGEQPAAGGLPERRSQPGQGVRPARQALARHRTAGPGHGSGIFRQAVRHRDILLVHELYHAIDHLPVRPQGQQEQRVPPAQGRFRSGRLRNPPGVLYQPRRHQGADVHRRQKGHPVRRHQPDISVRLRRLQYLAHARVLGGQPGLAGNGRRNVFDDFIGAAEWLVAHKVTSPAKLAIGGGSNGGLLVGAAMTQRPDLFAAAIPQVGVLDMLRFHKFTIGWAWTSDYGSSDNADEFKALLKYSPLHNLKKGACYPATMITTADHDDRVVPAHSFKFAAAAQAAQAGQPGAAPILIRIDTKAGHGAGKPTTKQIEEVADRWGFLTRALHMDDGAKAAGQPATRLLSNRHPCSSTPLLTCHAHDDPANHAPAAPADHPHLHRHRRPGRHPVRRPDGAARVPGGRLARHRQDHAGAAVPARWRAPQRVGPVHHAVGNGRRARCRRGEPRLGDGRHHRVRTGQRHGAGPGRAAVGVPPVGSGAGGDHQERDGAGQRAQAAARGVRQPVGNAAAGAEPAALPAPDPGPETVFCAARLHRAHARRQVEQPRPAAAQHCPRRDQPGADCPGVRQGTAPRQRHQDARREIPRRLPRLHAGHGRPDHLSAPDRGRASPAVRHADHGVRALPADGARTGRARIVLPVRRRAGHVLCALGSAGHGVAAVHRERPAHAAPYRSGRAGAGRICPDAAPRDARTAVLPEPAGRDHGAGAGTARPDRRGAQRYRPEPPERHHRAAAVFRVQRQAAPGCHRDQEPHGRACADHSRADAGPRRHCHRHGHGRPGRRGGCAAGGRGRVRDCRGSAAGSGRAAVAGLAGHAGAVVRLSVRGAGGPGRRQCRGGTQRLRPAGQYRAARAAAQHGHAAQRRRIGPARPPPAIRIAPDPARTHAGVRQPARQPGPAAAIERDAGVPHRRAHARAGPGQRPPDDRSDRARAGAAGHGQHGPDPAAVARSCHAQQGRGGASRMRTRRQAHQPAAGVLAQPAPEPARHRRARHVRRRARADGHVAGLGRGTGVRTGRPGRLRDGRHQPDGNGAAQPGHQRARRDAGRRQTRGARQRGQRAAGTAAAGALLPHCRHRQRSGHRSRHPGQGVRTVFYHQERGQGHRAGTEPGVRHGPAVGRHRARAEPGGRRHHHRDLAAAVGAGRPAAGRQSRHAGQGGGARRPRRRSGPARAAPAAAAPDDYRLPDAGHDGRPAGGGRQPRVSRPAHDYRHRVCGHGSDRPGDRRQCRAAQAVPARATGHGRGAGAAPRASRSDLTGARALRDAGPLAVDHHQQRLRFRLAQVAHHVLLVGRVARRAAAFDLFLVRAHFHFHRTVDQRQVFLGARVVALRRQFAAGRQRQFIPFVFAGQFHRPQDAQHVAGVVAGQGGRLVGVEHADGGGFLFRRRQQLADLHAQGVGQAPGDGDGRIGFFALDLREHRFGDAGNARQVFQREAARQPQALQGGAHFGRGVRRQGCFHCFIRPMS</sequence>
<feature type="compositionally biased region" description="Basic residues" evidence="7">
    <location>
        <begin position="432"/>
        <end position="441"/>
    </location>
</feature>
<feature type="compositionally biased region" description="Basic and acidic residues" evidence="7">
    <location>
        <begin position="1324"/>
        <end position="1338"/>
    </location>
</feature>
<feature type="compositionally biased region" description="Basic residues" evidence="7">
    <location>
        <begin position="3045"/>
        <end position="3058"/>
    </location>
</feature>
<feature type="compositionally biased region" description="Basic residues" evidence="7">
    <location>
        <begin position="870"/>
        <end position="882"/>
    </location>
</feature>
<feature type="compositionally biased region" description="Low complexity" evidence="7">
    <location>
        <begin position="3333"/>
        <end position="3343"/>
    </location>
</feature>
<evidence type="ECO:0000256" key="3">
    <source>
        <dbReference type="ARBA" id="ARBA00011897"/>
    </source>
</evidence>
<feature type="compositionally biased region" description="Basic residues" evidence="7">
    <location>
        <begin position="3323"/>
        <end position="3332"/>
    </location>
</feature>
<feature type="region of interest" description="Disordered" evidence="7">
    <location>
        <begin position="1670"/>
        <end position="1738"/>
    </location>
</feature>
<feature type="compositionally biased region" description="Low complexity" evidence="7">
    <location>
        <begin position="3444"/>
        <end position="3454"/>
    </location>
</feature>
<feature type="region of interest" description="Disordered" evidence="7">
    <location>
        <begin position="2280"/>
        <end position="2322"/>
    </location>
</feature>
<feature type="region of interest" description="Disordered" evidence="7">
    <location>
        <begin position="2348"/>
        <end position="2399"/>
    </location>
</feature>
<feature type="compositionally biased region" description="Basic residues" evidence="7">
    <location>
        <begin position="1922"/>
        <end position="1931"/>
    </location>
</feature>
<feature type="region of interest" description="Disordered" evidence="7">
    <location>
        <begin position="1113"/>
        <end position="1137"/>
    </location>
</feature>
<feature type="compositionally biased region" description="Basic and acidic residues" evidence="7">
    <location>
        <begin position="1063"/>
        <end position="1083"/>
    </location>
</feature>
<feature type="compositionally biased region" description="Basic and acidic residues" evidence="7">
    <location>
        <begin position="3023"/>
        <end position="3044"/>
    </location>
</feature>
<dbReference type="InterPro" id="IPR002470">
    <property type="entry name" value="Peptidase_S9A"/>
</dbReference>
<feature type="compositionally biased region" description="Low complexity" evidence="7">
    <location>
        <begin position="3412"/>
        <end position="3424"/>
    </location>
</feature>
<feature type="compositionally biased region" description="Basic and acidic residues" evidence="7">
    <location>
        <begin position="1691"/>
        <end position="1700"/>
    </location>
</feature>
<feature type="compositionally biased region" description="Basic and acidic residues" evidence="7">
    <location>
        <begin position="3492"/>
        <end position="3501"/>
    </location>
</feature>
<dbReference type="GO" id="GO:0070012">
    <property type="term" value="F:oligopeptidase activity"/>
    <property type="evidence" value="ECO:0007669"/>
    <property type="project" value="TreeGrafter"/>
</dbReference>
<feature type="compositionally biased region" description="Basic residues" evidence="7">
    <location>
        <begin position="1044"/>
        <end position="1062"/>
    </location>
</feature>
<feature type="compositionally biased region" description="Basic residues" evidence="7">
    <location>
        <begin position="1622"/>
        <end position="1633"/>
    </location>
</feature>
<proteinExistence type="inferred from homology"/>
<feature type="compositionally biased region" description="Low complexity" evidence="7">
    <location>
        <begin position="1385"/>
        <end position="1405"/>
    </location>
</feature>
<comment type="similarity">
    <text evidence="2">Belongs to the peptidase S9A family.</text>
</comment>
<comment type="catalytic activity">
    <reaction evidence="1">
        <text>Hydrolysis of Pro-|-Xaa &gt;&gt; Ala-|-Xaa in oligopeptides.</text>
        <dbReference type="EC" id="3.4.21.26"/>
    </reaction>
</comment>
<dbReference type="PANTHER" id="PTHR42881">
    <property type="entry name" value="PROLYL ENDOPEPTIDASE"/>
    <property type="match status" value="1"/>
</dbReference>
<feature type="compositionally biased region" description="Low complexity" evidence="7">
    <location>
        <begin position="1009"/>
        <end position="1019"/>
    </location>
</feature>
<feature type="region of interest" description="Disordered" evidence="7">
    <location>
        <begin position="1622"/>
        <end position="1655"/>
    </location>
</feature>
<feature type="region of interest" description="Disordered" evidence="7">
    <location>
        <begin position="860"/>
        <end position="1091"/>
    </location>
</feature>
<gene>
    <name evidence="9" type="ORF">Tci_000555</name>
</gene>
<feature type="region of interest" description="Disordered" evidence="7">
    <location>
        <begin position="1380"/>
        <end position="1445"/>
    </location>
</feature>
<dbReference type="SUPFAM" id="SSF53474">
    <property type="entry name" value="alpha/beta-Hydrolases"/>
    <property type="match status" value="1"/>
</dbReference>
<feature type="compositionally biased region" description="Basic residues" evidence="7">
    <location>
        <begin position="1854"/>
        <end position="1869"/>
    </location>
</feature>
<dbReference type="PROSITE" id="PS00708">
    <property type="entry name" value="PRO_ENDOPEP_SER"/>
    <property type="match status" value="1"/>
</dbReference>
<feature type="compositionally biased region" description="Basic and acidic residues" evidence="7">
    <location>
        <begin position="2854"/>
        <end position="2864"/>
    </location>
</feature>
<feature type="compositionally biased region" description="Basic and acidic residues" evidence="7">
    <location>
        <begin position="396"/>
        <end position="416"/>
    </location>
</feature>
<feature type="region of interest" description="Disordered" evidence="7">
    <location>
        <begin position="2708"/>
        <end position="2799"/>
    </location>
</feature>
<feature type="domain" description="Peptidase S9 prolyl oligopeptidase catalytic" evidence="8">
    <location>
        <begin position="2432"/>
        <end position="2608"/>
    </location>
</feature>
<dbReference type="InterPro" id="IPR029058">
    <property type="entry name" value="AB_hydrolase_fold"/>
</dbReference>
<dbReference type="GO" id="GO:0005524">
    <property type="term" value="F:ATP binding"/>
    <property type="evidence" value="ECO:0007669"/>
    <property type="project" value="UniProtKB-KW"/>
</dbReference>
<feature type="compositionally biased region" description="Basic residues" evidence="7">
    <location>
        <begin position="1121"/>
        <end position="1131"/>
    </location>
</feature>
<feature type="compositionally biased region" description="Gly residues" evidence="7">
    <location>
        <begin position="816"/>
        <end position="832"/>
    </location>
</feature>
<feature type="compositionally biased region" description="Gly residues" evidence="7">
    <location>
        <begin position="924"/>
        <end position="933"/>
    </location>
</feature>
<dbReference type="InterPro" id="IPR043129">
    <property type="entry name" value="ATPase_NBD"/>
</dbReference>
<dbReference type="Pfam" id="PF00326">
    <property type="entry name" value="Peptidase_S9"/>
    <property type="match status" value="1"/>
</dbReference>
<dbReference type="PRINTS" id="PR00862">
    <property type="entry name" value="PROLIGOPTASE"/>
</dbReference>
<dbReference type="GO" id="GO:0004252">
    <property type="term" value="F:serine-type endopeptidase activity"/>
    <property type="evidence" value="ECO:0007669"/>
    <property type="project" value="UniProtKB-EC"/>
</dbReference>
<dbReference type="InterPro" id="IPR001375">
    <property type="entry name" value="Peptidase_S9_cat"/>
</dbReference>
<feature type="compositionally biased region" description="Low complexity" evidence="7">
    <location>
        <begin position="1587"/>
        <end position="1602"/>
    </location>
</feature>
<dbReference type="GO" id="GO:0140662">
    <property type="term" value="F:ATP-dependent protein folding chaperone"/>
    <property type="evidence" value="ECO:0007669"/>
    <property type="project" value="InterPro"/>
</dbReference>
<evidence type="ECO:0000256" key="5">
    <source>
        <dbReference type="ARBA" id="ARBA00022801"/>
    </source>
</evidence>
<feature type="compositionally biased region" description="Gly residues" evidence="7">
    <location>
        <begin position="552"/>
        <end position="561"/>
    </location>
</feature>
<dbReference type="SUPFAM" id="SSF53067">
    <property type="entry name" value="Actin-like ATPase domain"/>
    <property type="match status" value="1"/>
</dbReference>
<feature type="region of interest" description="Disordered" evidence="7">
    <location>
        <begin position="1587"/>
        <end position="1608"/>
    </location>
</feature>
<feature type="region of interest" description="Disordered" evidence="7">
    <location>
        <begin position="3129"/>
        <end position="3530"/>
    </location>
</feature>
<evidence type="ECO:0000256" key="4">
    <source>
        <dbReference type="ARBA" id="ARBA00022741"/>
    </source>
</evidence>
<feature type="region of interest" description="Disordered" evidence="7">
    <location>
        <begin position="542"/>
        <end position="621"/>
    </location>
</feature>
<feature type="compositionally biased region" description="Basic residues" evidence="7">
    <location>
        <begin position="1301"/>
        <end position="1313"/>
    </location>
</feature>
<feature type="region of interest" description="Disordered" evidence="7">
    <location>
        <begin position="2818"/>
        <end position="2899"/>
    </location>
</feature>
<dbReference type="EC" id="3.4.21.26" evidence="3"/>
<feature type="compositionally biased region" description="Basic and acidic residues" evidence="7">
    <location>
        <begin position="1264"/>
        <end position="1279"/>
    </location>
</feature>
<dbReference type="GO" id="GO:0005829">
    <property type="term" value="C:cytosol"/>
    <property type="evidence" value="ECO:0007669"/>
    <property type="project" value="TreeGrafter"/>
</dbReference>
<feature type="region of interest" description="Disordered" evidence="7">
    <location>
        <begin position="2644"/>
        <end position="2694"/>
    </location>
</feature>
<dbReference type="Gene3D" id="3.30.420.40">
    <property type="match status" value="2"/>
</dbReference>
<dbReference type="Pfam" id="PF00012">
    <property type="entry name" value="HSP70"/>
    <property type="match status" value="1"/>
</dbReference>
<keyword evidence="4" id="KW-0547">Nucleotide-binding</keyword>
<evidence type="ECO:0000256" key="7">
    <source>
        <dbReference type="SAM" id="MobiDB-lite"/>
    </source>
</evidence>
<feature type="region of interest" description="Disordered" evidence="7">
    <location>
        <begin position="703"/>
        <end position="838"/>
    </location>
</feature>
<feature type="compositionally biased region" description="Basic and acidic residues" evidence="7">
    <location>
        <begin position="1840"/>
        <end position="1853"/>
    </location>
</feature>
<feature type="compositionally biased region" description="Basic residues" evidence="7">
    <location>
        <begin position="1429"/>
        <end position="1439"/>
    </location>
</feature>
<protein>
    <recommendedName>
        <fullName evidence="3">prolyl oligopeptidase</fullName>
        <ecNumber evidence="3">3.4.21.26</ecNumber>
    </recommendedName>
</protein>
<dbReference type="InterPro" id="IPR002471">
    <property type="entry name" value="Pept_S9_AS"/>
</dbReference>
<dbReference type="InterPro" id="IPR013126">
    <property type="entry name" value="Hsp_70_fam"/>
</dbReference>
<feature type="region of interest" description="Disordered" evidence="7">
    <location>
        <begin position="1983"/>
        <end position="2041"/>
    </location>
</feature>
<evidence type="ECO:0000259" key="8">
    <source>
        <dbReference type="Pfam" id="PF00326"/>
    </source>
</evidence>
<accession>A0A699GG63</accession>
<feature type="compositionally biased region" description="Basic residues" evidence="7">
    <location>
        <begin position="981"/>
        <end position="999"/>
    </location>
</feature>
<organism evidence="9">
    <name type="scientific">Tanacetum cinerariifolium</name>
    <name type="common">Dalmatian daisy</name>
    <name type="synonym">Chrysanthemum cinerariifolium</name>
    <dbReference type="NCBI Taxonomy" id="118510"/>
    <lineage>
        <taxon>Eukaryota</taxon>
        <taxon>Viridiplantae</taxon>
        <taxon>Streptophyta</taxon>
        <taxon>Embryophyta</taxon>
        <taxon>Tracheophyta</taxon>
        <taxon>Spermatophyta</taxon>
        <taxon>Magnoliopsida</taxon>
        <taxon>eudicotyledons</taxon>
        <taxon>Gunneridae</taxon>
        <taxon>Pentapetalae</taxon>
        <taxon>asterids</taxon>
        <taxon>campanulids</taxon>
        <taxon>Asterales</taxon>
        <taxon>Asteraceae</taxon>
        <taxon>Asteroideae</taxon>
        <taxon>Anthemideae</taxon>
        <taxon>Anthemidinae</taxon>
        <taxon>Tanacetum</taxon>
    </lineage>
</organism>
<dbReference type="InterPro" id="IPR051167">
    <property type="entry name" value="Prolyl_oligopep/macrocyclase"/>
</dbReference>
<feature type="compositionally biased region" description="Basic residues" evidence="7">
    <location>
        <begin position="904"/>
        <end position="914"/>
    </location>
</feature>
<keyword evidence="6" id="KW-0067">ATP-binding</keyword>
<feature type="region of interest" description="Disordered" evidence="7">
    <location>
        <begin position="2063"/>
        <end position="2144"/>
    </location>
</feature>
<feature type="compositionally biased region" description="Low complexity" evidence="7">
    <location>
        <begin position="3165"/>
        <end position="3176"/>
    </location>
</feature>
<reference evidence="9" key="1">
    <citation type="journal article" date="2019" name="Sci. Rep.">
        <title>Draft genome of Tanacetum cinerariifolium, the natural source of mosquito coil.</title>
        <authorList>
            <person name="Yamashiro T."/>
            <person name="Shiraishi A."/>
            <person name="Satake H."/>
            <person name="Nakayama K."/>
        </authorList>
    </citation>
    <scope>NUCLEOTIDE SEQUENCE</scope>
</reference>
<feature type="compositionally biased region" description="Basic residues" evidence="7">
    <location>
        <begin position="1152"/>
        <end position="1174"/>
    </location>
</feature>
<feature type="compositionally biased region" description="Basic residues" evidence="7">
    <location>
        <begin position="3262"/>
        <end position="3273"/>
    </location>
</feature>
<evidence type="ECO:0000256" key="2">
    <source>
        <dbReference type="ARBA" id="ARBA00005228"/>
    </source>
</evidence>
<feature type="compositionally biased region" description="Low complexity" evidence="7">
    <location>
        <begin position="2770"/>
        <end position="2795"/>
    </location>
</feature>
<feature type="compositionally biased region" description="Low complexity" evidence="7">
    <location>
        <begin position="1794"/>
        <end position="1805"/>
    </location>
</feature>
<feature type="compositionally biased region" description="Basic residues" evidence="7">
    <location>
        <begin position="1457"/>
        <end position="1470"/>
    </location>
</feature>
<feature type="compositionally biased region" description="Low complexity" evidence="7">
    <location>
        <begin position="252"/>
        <end position="265"/>
    </location>
</feature>
<feature type="compositionally biased region" description="Low complexity" evidence="7">
    <location>
        <begin position="669"/>
        <end position="683"/>
    </location>
</feature>
<feature type="compositionally biased region" description="Basic and acidic residues" evidence="7">
    <location>
        <begin position="2874"/>
        <end position="2898"/>
    </location>
</feature>
<feature type="compositionally biased region" description="Basic and acidic residues" evidence="7">
    <location>
        <begin position="969"/>
        <end position="980"/>
    </location>
</feature>
<feature type="compositionally biased region" description="Basic residues" evidence="7">
    <location>
        <begin position="2390"/>
        <end position="2399"/>
    </location>
</feature>
<feature type="compositionally biased region" description="Low complexity" evidence="7">
    <location>
        <begin position="754"/>
        <end position="793"/>
    </location>
</feature>
<feature type="region of interest" description="Disordered" evidence="7">
    <location>
        <begin position="1550"/>
        <end position="1574"/>
    </location>
</feature>
<feature type="compositionally biased region" description="Basic residues" evidence="7">
    <location>
        <begin position="333"/>
        <end position="382"/>
    </location>
</feature>
<feature type="compositionally biased region" description="Basic residues" evidence="7">
    <location>
        <begin position="1500"/>
        <end position="1516"/>
    </location>
</feature>
<dbReference type="GO" id="GO:0006508">
    <property type="term" value="P:proteolysis"/>
    <property type="evidence" value="ECO:0007669"/>
    <property type="project" value="InterPro"/>
</dbReference>
<feature type="region of interest" description="Disordered" evidence="7">
    <location>
        <begin position="1457"/>
        <end position="1536"/>
    </location>
</feature>
<feature type="compositionally biased region" description="Low complexity" evidence="7">
    <location>
        <begin position="2746"/>
        <end position="2756"/>
    </location>
</feature>
<feature type="compositionally biased region" description="Basic residues" evidence="7">
    <location>
        <begin position="2130"/>
        <end position="2142"/>
    </location>
</feature>
<feature type="compositionally biased region" description="Basic residues" evidence="7">
    <location>
        <begin position="3347"/>
        <end position="3360"/>
    </location>
</feature>
<feature type="compositionally biased region" description="Basic and acidic residues" evidence="7">
    <location>
        <begin position="2989"/>
        <end position="3004"/>
    </location>
</feature>
<feature type="compositionally biased region" description="Basic and acidic residues" evidence="7">
    <location>
        <begin position="3455"/>
        <end position="3467"/>
    </location>
</feature>
<feature type="region of interest" description="Disordered" evidence="7">
    <location>
        <begin position="639"/>
        <end position="690"/>
    </location>
</feature>
<feature type="compositionally biased region" description="Basic residues" evidence="7">
    <location>
        <begin position="728"/>
        <end position="739"/>
    </location>
</feature>
<feature type="region of interest" description="Disordered" evidence="7">
    <location>
        <begin position="1150"/>
        <end position="1365"/>
    </location>
</feature>
<feature type="region of interest" description="Disordered" evidence="7">
    <location>
        <begin position="2188"/>
        <end position="2225"/>
    </location>
</feature>
<dbReference type="EMBL" id="BKCJ010000009">
    <property type="protein sequence ID" value="GEU28577.1"/>
    <property type="molecule type" value="Genomic_DNA"/>
</dbReference>
<feature type="region of interest" description="Disordered" evidence="7">
    <location>
        <begin position="1834"/>
        <end position="1931"/>
    </location>
</feature>
<feature type="region of interest" description="Disordered" evidence="7">
    <location>
        <begin position="2973"/>
        <end position="3006"/>
    </location>
</feature>
<feature type="compositionally biased region" description="Low complexity" evidence="7">
    <location>
        <begin position="703"/>
        <end position="712"/>
    </location>
</feature>
<feature type="compositionally biased region" description="Low complexity" evidence="7">
    <location>
        <begin position="1212"/>
        <end position="1235"/>
    </location>
</feature>
<dbReference type="Gene3D" id="3.40.50.1820">
    <property type="entry name" value="alpha/beta hydrolase"/>
    <property type="match status" value="1"/>
</dbReference>
<feature type="region of interest" description="Disordered" evidence="7">
    <location>
        <begin position="252"/>
        <end position="517"/>
    </location>
</feature>
<feature type="region of interest" description="Disordered" evidence="7">
    <location>
        <begin position="3023"/>
        <end position="3068"/>
    </location>
</feature>
<feature type="compositionally biased region" description="Basic and acidic residues" evidence="7">
    <location>
        <begin position="2721"/>
        <end position="2730"/>
    </location>
</feature>
<feature type="compositionally biased region" description="Basic residues" evidence="7">
    <location>
        <begin position="2657"/>
        <end position="2669"/>
    </location>
</feature>
<evidence type="ECO:0000256" key="1">
    <source>
        <dbReference type="ARBA" id="ARBA00001070"/>
    </source>
</evidence>
<feature type="region of interest" description="Disordered" evidence="7">
    <location>
        <begin position="1784"/>
        <end position="1806"/>
    </location>
</feature>
<name>A0A699GG63_TANCI</name>
<evidence type="ECO:0000313" key="9">
    <source>
        <dbReference type="EMBL" id="GEU28577.1"/>
    </source>
</evidence>
<feature type="compositionally biased region" description="Low complexity" evidence="7">
    <location>
        <begin position="471"/>
        <end position="481"/>
    </location>
</feature>
<comment type="caution">
    <text evidence="9">The sequence shown here is derived from an EMBL/GenBank/DDBJ whole genome shotgun (WGS) entry which is preliminary data.</text>
</comment>
<feature type="compositionally biased region" description="Basic and acidic residues" evidence="7">
    <location>
        <begin position="2213"/>
        <end position="2225"/>
    </location>
</feature>
<feature type="compositionally biased region" description="Basic and acidic residues" evidence="7">
    <location>
        <begin position="3198"/>
        <end position="3207"/>
    </location>
</feature>
<keyword evidence="5" id="KW-0378">Hydrolase</keyword>
<feature type="compositionally biased region" description="Basic residues" evidence="7">
    <location>
        <begin position="1236"/>
        <end position="1246"/>
    </location>
</feature>
<evidence type="ECO:0000256" key="6">
    <source>
        <dbReference type="ARBA" id="ARBA00022840"/>
    </source>
</evidence>